<reference evidence="2" key="2">
    <citation type="submission" date="2023-03" db="EMBL/GenBank/DDBJ databases">
        <authorList>
            <person name="Inwood S.N."/>
            <person name="Skelly J.G."/>
            <person name="Guhlin J."/>
            <person name="Harrop T.W.R."/>
            <person name="Goldson S.G."/>
            <person name="Dearden P.K."/>
        </authorList>
    </citation>
    <scope>NUCLEOTIDE SEQUENCE</scope>
    <source>
        <strain evidence="2">Lincoln</strain>
        <tissue evidence="2">Whole body</tissue>
    </source>
</reference>
<proteinExistence type="predicted"/>
<feature type="region of interest" description="Disordered" evidence="1">
    <location>
        <begin position="1"/>
        <end position="37"/>
    </location>
</feature>
<gene>
    <name evidence="2" type="ORF">PV327_010950</name>
</gene>
<name>A0AA39KUK2_MICHY</name>
<dbReference type="Proteomes" id="UP001168972">
    <property type="component" value="Unassembled WGS sequence"/>
</dbReference>
<evidence type="ECO:0000313" key="3">
    <source>
        <dbReference type="Proteomes" id="UP001168972"/>
    </source>
</evidence>
<accession>A0AA39KUK2</accession>
<keyword evidence="3" id="KW-1185">Reference proteome</keyword>
<sequence>MGRFQDPISFEQGENEYGSHHQLNPSGDRSNVNRSRTPQVTFADDYKEFLEQFRTRFLSVDSQAKLLAEIKARTQRTGESLAAYITKMQYNSPPPPEKSILPDLAWSQNNSRKAWGILAAEEKNEVNATDVTPGKIVPTPSKNKVKKSKQSKTFATQNDPIPITTTPPENMAACYSCGQEAEIVGNVVVLNIHTESITCQKDGGIVTCAGGKTWT</sequence>
<feature type="compositionally biased region" description="Polar residues" evidence="1">
    <location>
        <begin position="21"/>
        <end position="37"/>
    </location>
</feature>
<evidence type="ECO:0000313" key="2">
    <source>
        <dbReference type="EMBL" id="KAK0174309.1"/>
    </source>
</evidence>
<dbReference type="EMBL" id="JAQQBR010000010">
    <property type="protein sequence ID" value="KAK0174309.1"/>
    <property type="molecule type" value="Genomic_DNA"/>
</dbReference>
<reference evidence="2" key="1">
    <citation type="journal article" date="2023" name="bioRxiv">
        <title>Scaffold-level genome assemblies of two parasitoid biocontrol wasps reveal the parthenogenesis mechanism and an associated novel virus.</title>
        <authorList>
            <person name="Inwood S."/>
            <person name="Skelly J."/>
            <person name="Guhlin J."/>
            <person name="Harrop T."/>
            <person name="Goldson S."/>
            <person name="Dearden P."/>
        </authorList>
    </citation>
    <scope>NUCLEOTIDE SEQUENCE</scope>
    <source>
        <strain evidence="2">Lincoln</strain>
        <tissue evidence="2">Whole body</tissue>
    </source>
</reference>
<comment type="caution">
    <text evidence="2">The sequence shown here is derived from an EMBL/GenBank/DDBJ whole genome shotgun (WGS) entry which is preliminary data.</text>
</comment>
<protein>
    <submittedName>
        <fullName evidence="2">Uncharacterized protein</fullName>
    </submittedName>
</protein>
<evidence type="ECO:0000256" key="1">
    <source>
        <dbReference type="SAM" id="MobiDB-lite"/>
    </source>
</evidence>
<organism evidence="2 3">
    <name type="scientific">Microctonus hyperodae</name>
    <name type="common">Parasitoid wasp</name>
    <dbReference type="NCBI Taxonomy" id="165561"/>
    <lineage>
        <taxon>Eukaryota</taxon>
        <taxon>Metazoa</taxon>
        <taxon>Ecdysozoa</taxon>
        <taxon>Arthropoda</taxon>
        <taxon>Hexapoda</taxon>
        <taxon>Insecta</taxon>
        <taxon>Pterygota</taxon>
        <taxon>Neoptera</taxon>
        <taxon>Endopterygota</taxon>
        <taxon>Hymenoptera</taxon>
        <taxon>Apocrita</taxon>
        <taxon>Ichneumonoidea</taxon>
        <taxon>Braconidae</taxon>
        <taxon>Euphorinae</taxon>
        <taxon>Microctonus</taxon>
    </lineage>
</organism>
<dbReference type="AlphaFoldDB" id="A0AA39KUK2"/>